<accession>A0A8S2AHL0</accession>
<dbReference type="InterPro" id="IPR021139">
    <property type="entry name" value="NYN"/>
</dbReference>
<protein>
    <recommendedName>
        <fullName evidence="1">NYN domain-containing protein</fullName>
    </recommendedName>
</protein>
<name>A0A8S2AHL0_ARAAE</name>
<evidence type="ECO:0000313" key="3">
    <source>
        <dbReference type="Proteomes" id="UP000682877"/>
    </source>
</evidence>
<feature type="domain" description="NYN" evidence="1">
    <location>
        <begin position="16"/>
        <end position="141"/>
    </location>
</feature>
<dbReference type="InterPro" id="IPR024768">
    <property type="entry name" value="Marf1"/>
</dbReference>
<sequence length="184" mass="20910">MSRDLSSKKCKISAHTCVFWDVEDFQVPDGHDPDWVYQKIKSALAKKGYRGIVEIKAYGEKNKIRDEFLLAGTIVVPEGDKCARVYRMMSDVLFWALDNPSDYPVLLPNVMVISKNISQEEGFLRVLRILQCRGYNILLADSDYDVASQNELHFVSSLWLWKSLVDGGKPIDQTGSSQSDDNKE</sequence>
<evidence type="ECO:0000313" key="2">
    <source>
        <dbReference type="EMBL" id="CAE6076576.1"/>
    </source>
</evidence>
<dbReference type="Pfam" id="PF01936">
    <property type="entry name" value="NYN"/>
    <property type="match status" value="1"/>
</dbReference>
<keyword evidence="3" id="KW-1185">Reference proteome</keyword>
<evidence type="ECO:0000259" key="1">
    <source>
        <dbReference type="Pfam" id="PF01936"/>
    </source>
</evidence>
<reference evidence="2" key="1">
    <citation type="submission" date="2021-01" db="EMBL/GenBank/DDBJ databases">
        <authorList>
            <person name="Bezrukov I."/>
        </authorList>
    </citation>
    <scope>NUCLEOTIDE SEQUENCE</scope>
</reference>
<dbReference type="AlphaFoldDB" id="A0A8S2AHL0"/>
<dbReference type="CDD" id="cd10910">
    <property type="entry name" value="PIN_limkain_b1_N_like"/>
    <property type="match status" value="1"/>
</dbReference>
<dbReference type="GO" id="GO:0005777">
    <property type="term" value="C:peroxisome"/>
    <property type="evidence" value="ECO:0007669"/>
    <property type="project" value="InterPro"/>
</dbReference>
<organism evidence="2 3">
    <name type="scientific">Arabidopsis arenosa</name>
    <name type="common">Sand rock-cress</name>
    <name type="synonym">Cardaminopsis arenosa</name>
    <dbReference type="NCBI Taxonomy" id="38785"/>
    <lineage>
        <taxon>Eukaryota</taxon>
        <taxon>Viridiplantae</taxon>
        <taxon>Streptophyta</taxon>
        <taxon>Embryophyta</taxon>
        <taxon>Tracheophyta</taxon>
        <taxon>Spermatophyta</taxon>
        <taxon>Magnoliopsida</taxon>
        <taxon>eudicotyledons</taxon>
        <taxon>Gunneridae</taxon>
        <taxon>Pentapetalae</taxon>
        <taxon>rosids</taxon>
        <taxon>malvids</taxon>
        <taxon>Brassicales</taxon>
        <taxon>Brassicaceae</taxon>
        <taxon>Camelineae</taxon>
        <taxon>Arabidopsis</taxon>
    </lineage>
</organism>
<dbReference type="EMBL" id="LR999455">
    <property type="protein sequence ID" value="CAE6076576.1"/>
    <property type="molecule type" value="Genomic_DNA"/>
</dbReference>
<dbReference type="PANTHER" id="PTHR14379:SF7">
    <property type="entry name" value="ENDONUCLEASE OR GLYCOSYL HYDROLASE-RELATED"/>
    <property type="match status" value="1"/>
</dbReference>
<dbReference type="Proteomes" id="UP000682877">
    <property type="component" value="Chromosome 5"/>
</dbReference>
<proteinExistence type="predicted"/>
<dbReference type="PANTHER" id="PTHR14379">
    <property type="entry name" value="LIMKAIN B LKAP"/>
    <property type="match status" value="1"/>
</dbReference>
<dbReference type="GO" id="GO:0010468">
    <property type="term" value="P:regulation of gene expression"/>
    <property type="evidence" value="ECO:0007669"/>
    <property type="project" value="InterPro"/>
</dbReference>
<dbReference type="GO" id="GO:0004540">
    <property type="term" value="F:RNA nuclease activity"/>
    <property type="evidence" value="ECO:0007669"/>
    <property type="project" value="InterPro"/>
</dbReference>
<gene>
    <name evidence="2" type="ORF">AARE701A_LOCUS13663</name>
</gene>